<keyword evidence="2" id="KW-1185">Reference proteome</keyword>
<accession>S9UYA4</accession>
<reference evidence="1 2" key="1">
    <citation type="submission" date="2020-08" db="EMBL/GenBank/DDBJ databases">
        <authorList>
            <person name="Newling K."/>
            <person name="Davey J."/>
            <person name="Forrester S."/>
        </authorList>
    </citation>
    <scope>NUCLEOTIDE SEQUENCE [LARGE SCALE GENOMIC DNA]</scope>
    <source>
        <strain evidence="2">Crithidia deanei Carvalho (ATCC PRA-265)</strain>
    </source>
</reference>
<protein>
    <recommendedName>
        <fullName evidence="3">Cyclin, N-terminal domain containing protein</fullName>
    </recommendedName>
</protein>
<dbReference type="EMBL" id="LR877155">
    <property type="protein sequence ID" value="CAD2218669.1"/>
    <property type="molecule type" value="Genomic_DNA"/>
</dbReference>
<gene>
    <name evidence="1" type="ORF">ADEAN_000616000</name>
</gene>
<evidence type="ECO:0000313" key="1">
    <source>
        <dbReference type="EMBL" id="CAD2218669.1"/>
    </source>
</evidence>
<evidence type="ECO:0008006" key="3">
    <source>
        <dbReference type="Google" id="ProtNLM"/>
    </source>
</evidence>
<proteinExistence type="predicted"/>
<dbReference type="VEuPathDB" id="TriTrypDB:ADEAN_000616000"/>
<evidence type="ECO:0000313" key="2">
    <source>
        <dbReference type="Proteomes" id="UP000515908"/>
    </source>
</evidence>
<dbReference type="OrthoDB" id="277654at2759"/>
<organism evidence="1 2">
    <name type="scientific">Angomonas deanei</name>
    <dbReference type="NCBI Taxonomy" id="59799"/>
    <lineage>
        <taxon>Eukaryota</taxon>
        <taxon>Discoba</taxon>
        <taxon>Euglenozoa</taxon>
        <taxon>Kinetoplastea</taxon>
        <taxon>Metakinetoplastina</taxon>
        <taxon>Trypanosomatida</taxon>
        <taxon>Trypanosomatidae</taxon>
        <taxon>Strigomonadinae</taxon>
        <taxon>Angomonas</taxon>
    </lineage>
</organism>
<dbReference type="Proteomes" id="UP000515908">
    <property type="component" value="Chromosome 11"/>
</dbReference>
<dbReference type="AlphaFoldDB" id="S9UYA4"/>
<sequence>MPHLIESQHQGAEENKTEAKAPVTLLLPSEKKSRVLFLLSRRLLHNYALLDSGDVSFFTSPCEEDCGDEMWLKPFGHGAILEHVIFHLFANNECFDVSSWFIALALLERLHTHFFATPCHEERFQVSLNHIVQLFFSLYCVAFKFHFDFPVHLSYVTGLLPHSQSDRNLILKRTVRDEKRILNTLGFSCFVSPDNLAQLAHVYLRREELLWLI</sequence>
<name>S9UYA4_9TRYP</name>